<proteinExistence type="predicted"/>
<dbReference type="GO" id="GO:0016226">
    <property type="term" value="P:iron-sulfur cluster assembly"/>
    <property type="evidence" value="ECO:0007669"/>
    <property type="project" value="InterPro"/>
</dbReference>
<dbReference type="EMBL" id="UINC01134914">
    <property type="protein sequence ID" value="SVD18748.1"/>
    <property type="molecule type" value="Genomic_DNA"/>
</dbReference>
<gene>
    <name evidence="2" type="ORF">METZ01_LOCUS371602</name>
</gene>
<protein>
    <recommendedName>
        <fullName evidence="3">NIF system FeS cluster assembly NifU N-terminal domain-containing protein</fullName>
    </recommendedName>
</protein>
<dbReference type="SUPFAM" id="SSF82649">
    <property type="entry name" value="SufE/NifU"/>
    <property type="match status" value="1"/>
</dbReference>
<feature type="non-terminal residue" evidence="2">
    <location>
        <position position="1"/>
    </location>
</feature>
<evidence type="ECO:0000256" key="1">
    <source>
        <dbReference type="SAM" id="MobiDB-lite"/>
    </source>
</evidence>
<name>A0A382TBL7_9ZZZZ</name>
<feature type="region of interest" description="Disordered" evidence="1">
    <location>
        <begin position="1"/>
        <end position="33"/>
    </location>
</feature>
<dbReference type="CDD" id="cd06664">
    <property type="entry name" value="IscU_like"/>
    <property type="match status" value="1"/>
</dbReference>
<accession>A0A382TBL7</accession>
<dbReference type="GO" id="GO:0005506">
    <property type="term" value="F:iron ion binding"/>
    <property type="evidence" value="ECO:0007669"/>
    <property type="project" value="InterPro"/>
</dbReference>
<sequence length="60" mass="6770">VDEDLHREIIEEHARHPRNKRELPDADFTGEYRSEKTGNESKVFLKLAADGSVAEASFTG</sequence>
<organism evidence="2">
    <name type="scientific">marine metagenome</name>
    <dbReference type="NCBI Taxonomy" id="408172"/>
    <lineage>
        <taxon>unclassified sequences</taxon>
        <taxon>metagenomes</taxon>
        <taxon>ecological metagenomes</taxon>
    </lineage>
</organism>
<reference evidence="2" key="1">
    <citation type="submission" date="2018-05" db="EMBL/GenBank/DDBJ databases">
        <authorList>
            <person name="Lanie J.A."/>
            <person name="Ng W.-L."/>
            <person name="Kazmierczak K.M."/>
            <person name="Andrzejewski T.M."/>
            <person name="Davidsen T.M."/>
            <person name="Wayne K.J."/>
            <person name="Tettelin H."/>
            <person name="Glass J.I."/>
            <person name="Rusch D."/>
            <person name="Podicherti R."/>
            <person name="Tsui H.-C.T."/>
            <person name="Winkler M.E."/>
        </authorList>
    </citation>
    <scope>NUCLEOTIDE SEQUENCE</scope>
</reference>
<feature type="non-terminal residue" evidence="2">
    <location>
        <position position="60"/>
    </location>
</feature>
<dbReference type="InterPro" id="IPR002871">
    <property type="entry name" value="NIF_FeS_clus_asmbl_NifU_N"/>
</dbReference>
<evidence type="ECO:0000313" key="2">
    <source>
        <dbReference type="EMBL" id="SVD18748.1"/>
    </source>
</evidence>
<dbReference type="GO" id="GO:0051536">
    <property type="term" value="F:iron-sulfur cluster binding"/>
    <property type="evidence" value="ECO:0007669"/>
    <property type="project" value="InterPro"/>
</dbReference>
<evidence type="ECO:0008006" key="3">
    <source>
        <dbReference type="Google" id="ProtNLM"/>
    </source>
</evidence>
<dbReference type="AlphaFoldDB" id="A0A382TBL7"/>
<dbReference type="Gene3D" id="3.90.1010.10">
    <property type="match status" value="1"/>
</dbReference>